<reference evidence="2" key="1">
    <citation type="submission" date="2020-10" db="EMBL/GenBank/DDBJ databases">
        <title>Taxonomic study of unclassified bacteria belonging to the class Ktedonobacteria.</title>
        <authorList>
            <person name="Yabe S."/>
            <person name="Wang C.M."/>
            <person name="Zheng Y."/>
            <person name="Sakai Y."/>
            <person name="Cavaletti L."/>
            <person name="Monciardini P."/>
            <person name="Donadio S."/>
        </authorList>
    </citation>
    <scope>NUCLEOTIDE SEQUENCE</scope>
    <source>
        <strain evidence="2">ID150040</strain>
    </source>
</reference>
<evidence type="ECO:0000313" key="3">
    <source>
        <dbReference type="Proteomes" id="UP000597444"/>
    </source>
</evidence>
<feature type="region of interest" description="Disordered" evidence="1">
    <location>
        <begin position="130"/>
        <end position="177"/>
    </location>
</feature>
<sequence>MAGEEQTIIARFIADVTGFTQGAQEVVNQSEAIERATSGISGATQSAASNIVSVGTAGGQASKQMEQAAQTFSAAGGASEKAGKSMEETAGGMAAVGGASEKAAKGASDVSESMGTASEHTSKMRDAVDGAASGMEGAGKEASAAGAGFNQAGKDADASGEGMRKIEESSGKAGKEMADAGNLAEGAGKSAKNAAGGFDMMEVAMKALIAIQIVQMFASIIQAADKINQDLKDSTMAFTYLTGSAQKADQELKNLNNTFAAKAWGSKVIDDAAQSLRMMGKSAEDTQKEIERVSDALAAMGQDGSKLKPATQAMEDINKQTIVTKEDIQKLQDTGVDAYQALAEGLSAQRGKTIDVAEAQKEVNAGAIHGKEAYQALLTGMQQYSGAAEEKAKTLSATWQQFAETAAPLLVPFIQELTKLLTAINSIIDAVKQMKQALDSIGGGGIGSSFMSGMYSTLNPASGIAGTINALNGYAAGGTNLPQGWRVVGEDGPELQWSPGGDTIVPSGMDPMTFIGSSGGGGSALSMPSLSFGGGAPQTVELSIYMDTVAIARQTIPLIAPQIRVLAARRS</sequence>
<comment type="caution">
    <text evidence="2">The sequence shown here is derived from an EMBL/GenBank/DDBJ whole genome shotgun (WGS) entry which is preliminary data.</text>
</comment>
<feature type="compositionally biased region" description="Low complexity" evidence="1">
    <location>
        <begin position="130"/>
        <end position="148"/>
    </location>
</feature>
<accession>A0A8J3IPJ9</accession>
<feature type="region of interest" description="Disordered" evidence="1">
    <location>
        <begin position="104"/>
        <end position="123"/>
    </location>
</feature>
<dbReference type="AlphaFoldDB" id="A0A8J3IPJ9"/>
<name>A0A8J3IPJ9_9CHLR</name>
<dbReference type="Proteomes" id="UP000597444">
    <property type="component" value="Unassembled WGS sequence"/>
</dbReference>
<dbReference type="RefSeq" id="WP_220210196.1">
    <property type="nucleotide sequence ID" value="NZ_BNJK01000002.1"/>
</dbReference>
<evidence type="ECO:0000256" key="1">
    <source>
        <dbReference type="SAM" id="MobiDB-lite"/>
    </source>
</evidence>
<feature type="compositionally biased region" description="Polar residues" evidence="1">
    <location>
        <begin position="110"/>
        <end position="119"/>
    </location>
</feature>
<dbReference type="EMBL" id="BNJK01000002">
    <property type="protein sequence ID" value="GHO99554.1"/>
    <property type="molecule type" value="Genomic_DNA"/>
</dbReference>
<proteinExistence type="predicted"/>
<keyword evidence="3" id="KW-1185">Reference proteome</keyword>
<gene>
    <name evidence="2" type="ORF">KSF_096020</name>
</gene>
<protein>
    <submittedName>
        <fullName evidence="2">Uncharacterized protein</fullName>
    </submittedName>
</protein>
<evidence type="ECO:0000313" key="2">
    <source>
        <dbReference type="EMBL" id="GHO99554.1"/>
    </source>
</evidence>
<organism evidence="2 3">
    <name type="scientific">Reticulibacter mediterranei</name>
    <dbReference type="NCBI Taxonomy" id="2778369"/>
    <lineage>
        <taxon>Bacteria</taxon>
        <taxon>Bacillati</taxon>
        <taxon>Chloroflexota</taxon>
        <taxon>Ktedonobacteria</taxon>
        <taxon>Ktedonobacterales</taxon>
        <taxon>Reticulibacteraceae</taxon>
        <taxon>Reticulibacter</taxon>
    </lineage>
</organism>
<feature type="compositionally biased region" description="Basic and acidic residues" evidence="1">
    <location>
        <begin position="154"/>
        <end position="177"/>
    </location>
</feature>